<evidence type="ECO:0000313" key="3">
    <source>
        <dbReference type="EMBL" id="MEY9318208.1"/>
    </source>
</evidence>
<keyword evidence="1" id="KW-1133">Transmembrane helix</keyword>
<name>A0A1E3EXV5_BRAEL</name>
<dbReference type="Proteomes" id="UP000673383">
    <property type="component" value="Unassembled WGS sequence"/>
</dbReference>
<dbReference type="GeneID" id="92953803"/>
<dbReference type="RefSeq" id="WP_026192948.1">
    <property type="nucleotide sequence ID" value="NZ_BJNL01000012.1"/>
</dbReference>
<protein>
    <submittedName>
        <fullName evidence="2">Uncharacterized membrane protein HdeD (DUF308 family)</fullName>
    </submittedName>
</protein>
<dbReference type="InterPro" id="IPR005325">
    <property type="entry name" value="DUF308_memb"/>
</dbReference>
<dbReference type="EMBL" id="JAFICZ010000001">
    <property type="protein sequence ID" value="MBP1296221.1"/>
    <property type="molecule type" value="Genomic_DNA"/>
</dbReference>
<keyword evidence="1" id="KW-0472">Membrane</keyword>
<evidence type="ECO:0000256" key="1">
    <source>
        <dbReference type="SAM" id="Phobius"/>
    </source>
</evidence>
<dbReference type="InterPro" id="IPR052712">
    <property type="entry name" value="Acid_resist_chaperone_HdeD"/>
</dbReference>
<dbReference type="GO" id="GO:0005886">
    <property type="term" value="C:plasma membrane"/>
    <property type="evidence" value="ECO:0007669"/>
    <property type="project" value="TreeGrafter"/>
</dbReference>
<gene>
    <name evidence="3" type="ORF">ABIF29_005007</name>
    <name evidence="2" type="ORF">JOH49_005974</name>
</gene>
<dbReference type="EMBL" id="JBGBZA010000002">
    <property type="protein sequence ID" value="MEY9318208.1"/>
    <property type="molecule type" value="Genomic_DNA"/>
</dbReference>
<proteinExistence type="predicted"/>
<evidence type="ECO:0000313" key="4">
    <source>
        <dbReference type="Proteomes" id="UP000673383"/>
    </source>
</evidence>
<reference evidence="3 5" key="2">
    <citation type="submission" date="2024-07" db="EMBL/GenBank/DDBJ databases">
        <title>Genomic Encyclopedia of Type Strains, Phase V (KMG-V): Genome sequencing to study the core and pangenomes of soil and plant-associated prokaryotes.</title>
        <authorList>
            <person name="Whitman W."/>
        </authorList>
    </citation>
    <scope>NUCLEOTIDE SEQUENCE [LARGE SCALE GENOMIC DNA]</scope>
    <source>
        <strain evidence="3 5">USDA 415</strain>
    </source>
</reference>
<comment type="caution">
    <text evidence="2">The sequence shown here is derived from an EMBL/GenBank/DDBJ whole genome shotgun (WGS) entry which is preliminary data.</text>
</comment>
<feature type="transmembrane region" description="Helical" evidence="1">
    <location>
        <begin position="82"/>
        <end position="100"/>
    </location>
</feature>
<evidence type="ECO:0000313" key="2">
    <source>
        <dbReference type="EMBL" id="MBP1296221.1"/>
    </source>
</evidence>
<feature type="transmembrane region" description="Helical" evidence="1">
    <location>
        <begin position="106"/>
        <end position="128"/>
    </location>
</feature>
<organism evidence="2 4">
    <name type="scientific">Bradyrhizobium elkanii</name>
    <dbReference type="NCBI Taxonomy" id="29448"/>
    <lineage>
        <taxon>Bacteria</taxon>
        <taxon>Pseudomonadati</taxon>
        <taxon>Pseudomonadota</taxon>
        <taxon>Alphaproteobacteria</taxon>
        <taxon>Hyphomicrobiales</taxon>
        <taxon>Nitrobacteraceae</taxon>
        <taxon>Bradyrhizobium</taxon>
    </lineage>
</organism>
<dbReference type="eggNOG" id="COG3247">
    <property type="taxonomic scope" value="Bacteria"/>
</dbReference>
<feature type="transmembrane region" description="Helical" evidence="1">
    <location>
        <begin position="140"/>
        <end position="159"/>
    </location>
</feature>
<evidence type="ECO:0000313" key="5">
    <source>
        <dbReference type="Proteomes" id="UP001565471"/>
    </source>
</evidence>
<keyword evidence="1" id="KW-0812">Transmembrane</keyword>
<dbReference type="PANTHER" id="PTHR34989">
    <property type="entry name" value="PROTEIN HDED"/>
    <property type="match status" value="1"/>
</dbReference>
<dbReference type="Proteomes" id="UP001565471">
    <property type="component" value="Unassembled WGS sequence"/>
</dbReference>
<feature type="transmembrane region" description="Helical" evidence="1">
    <location>
        <begin position="55"/>
        <end position="75"/>
    </location>
</feature>
<accession>A0A1E3EXV5</accession>
<dbReference type="Pfam" id="PF03729">
    <property type="entry name" value="DUF308"/>
    <property type="match status" value="1"/>
</dbReference>
<feature type="transmembrane region" description="Helical" evidence="1">
    <location>
        <begin position="165"/>
        <end position="189"/>
    </location>
</feature>
<dbReference type="STRING" id="29448.QU41_35735"/>
<dbReference type="PANTHER" id="PTHR34989:SF1">
    <property type="entry name" value="PROTEIN HDED"/>
    <property type="match status" value="1"/>
</dbReference>
<dbReference type="AlphaFoldDB" id="A0A1E3EXV5"/>
<sequence>MSTASSSPATPPHSLGSGLSNLRAKWGWIVALGVIYLIAGVLAFGSVFFATVVSVLFVGAMMIVAGVAEIINAFQFKTWGKFLFWLLLGALYVVAGFVTFENPLLAAATLTLFLGVALVVSGIVRIFLAFGMNSEAPWGMVAISGLITLVLGAMILARWPVSSLYVLGIFLSVDLICAGVSWISMGMALKRRA</sequence>
<reference evidence="2" key="1">
    <citation type="submission" date="2021-02" db="EMBL/GenBank/DDBJ databases">
        <title>Genomic Encyclopedia of Type Strains, Phase IV (KMG-V): Genome sequencing to study the core and pangenomes of soil and plant-associated prokaryotes.</title>
        <authorList>
            <person name="Whitman W."/>
        </authorList>
    </citation>
    <scope>NUCLEOTIDE SEQUENCE</scope>
    <source>
        <strain evidence="2">USDA 406</strain>
    </source>
</reference>
<keyword evidence="5" id="KW-1185">Reference proteome</keyword>
<feature type="transmembrane region" description="Helical" evidence="1">
    <location>
        <begin position="26"/>
        <end position="49"/>
    </location>
</feature>